<dbReference type="KEGG" id="lrs:PX52LOC_06003"/>
<evidence type="ECO:0000313" key="1">
    <source>
        <dbReference type="EMBL" id="QEL18953.1"/>
    </source>
</evidence>
<reference evidence="2" key="1">
    <citation type="submission" date="2019-08" db="EMBL/GenBank/DDBJ databases">
        <title>Limnoglobus roseus gen. nov., sp. nov., a novel freshwater planctomycete with a giant genome from the family Gemmataceae.</title>
        <authorList>
            <person name="Kulichevskaya I.S."/>
            <person name="Naumoff D.G."/>
            <person name="Miroshnikov K."/>
            <person name="Ivanova A."/>
            <person name="Philippov D.A."/>
            <person name="Hakobyan A."/>
            <person name="Rijpstra I.C."/>
            <person name="Sinninghe Damste J.S."/>
            <person name="Liesack W."/>
            <person name="Dedysh S.N."/>
        </authorList>
    </citation>
    <scope>NUCLEOTIDE SEQUENCE [LARGE SCALE GENOMIC DNA]</scope>
    <source>
        <strain evidence="2">PX52</strain>
    </source>
</reference>
<dbReference type="AlphaFoldDB" id="A0A5C1ALC1"/>
<evidence type="ECO:0008006" key="3">
    <source>
        <dbReference type="Google" id="ProtNLM"/>
    </source>
</evidence>
<keyword evidence="2" id="KW-1185">Reference proteome</keyword>
<proteinExistence type="predicted"/>
<gene>
    <name evidence="1" type="ORF">PX52LOC_06003</name>
</gene>
<dbReference type="OrthoDB" id="9808776at2"/>
<dbReference type="Pfam" id="PF08819">
    <property type="entry name" value="DUF1802"/>
    <property type="match status" value="1"/>
</dbReference>
<name>A0A5C1ALC1_9BACT</name>
<organism evidence="1 2">
    <name type="scientific">Limnoglobus roseus</name>
    <dbReference type="NCBI Taxonomy" id="2598579"/>
    <lineage>
        <taxon>Bacteria</taxon>
        <taxon>Pseudomonadati</taxon>
        <taxon>Planctomycetota</taxon>
        <taxon>Planctomycetia</taxon>
        <taxon>Gemmatales</taxon>
        <taxon>Gemmataceae</taxon>
        <taxon>Limnoglobus</taxon>
    </lineage>
</organism>
<dbReference type="EMBL" id="CP042425">
    <property type="protein sequence ID" value="QEL18953.1"/>
    <property type="molecule type" value="Genomic_DNA"/>
</dbReference>
<dbReference type="Proteomes" id="UP000324974">
    <property type="component" value="Chromosome"/>
</dbReference>
<sequence length="188" mass="21457">MLSIAFKEWAVICRALATGRQSLIIRKGGIAEEGGIFKPEHPRFWLYPTLFHEQQQKGVKPAAMPLLEEAERDRPEPGTLRFTHGVDVSAVHFVENLDAALALDEFHIWSPEVITQRFHYRSPGLYVLLVRAWKATPVEMPERPEFAGCKTWVELGRELPDDGTPVLGDEEHRQRVDAVRDRLTHTRG</sequence>
<dbReference type="RefSeq" id="WP_149113399.1">
    <property type="nucleotide sequence ID" value="NZ_CP042425.1"/>
</dbReference>
<accession>A0A5C1ALC1</accession>
<evidence type="ECO:0000313" key="2">
    <source>
        <dbReference type="Proteomes" id="UP000324974"/>
    </source>
</evidence>
<protein>
    <recommendedName>
        <fullName evidence="3">DUF1802 domain-containing protein</fullName>
    </recommendedName>
</protein>
<dbReference type="InterPro" id="IPR014923">
    <property type="entry name" value="DUF1802"/>
</dbReference>